<dbReference type="AlphaFoldDB" id="A0A813H2I9"/>
<evidence type="ECO:0000256" key="5">
    <source>
        <dbReference type="SAM" id="MobiDB-lite"/>
    </source>
</evidence>
<keyword evidence="9" id="KW-1185">Reference proteome</keyword>
<dbReference type="InterPro" id="IPR015940">
    <property type="entry name" value="UBA"/>
</dbReference>
<feature type="compositionally biased region" description="Low complexity" evidence="5">
    <location>
        <begin position="408"/>
        <end position="429"/>
    </location>
</feature>
<protein>
    <recommendedName>
        <fullName evidence="10">FYVE-type domain-containing protein</fullName>
    </recommendedName>
</protein>
<keyword evidence="1" id="KW-0479">Metal-binding</keyword>
<dbReference type="PROSITE" id="PS50030">
    <property type="entry name" value="UBA"/>
    <property type="match status" value="1"/>
</dbReference>
<feature type="region of interest" description="Disordered" evidence="5">
    <location>
        <begin position="471"/>
        <end position="510"/>
    </location>
</feature>
<evidence type="ECO:0000313" key="8">
    <source>
        <dbReference type="EMBL" id="CAE8631884.1"/>
    </source>
</evidence>
<keyword evidence="3" id="KW-0862">Zinc</keyword>
<dbReference type="InterPro" id="IPR013083">
    <property type="entry name" value="Znf_RING/FYVE/PHD"/>
</dbReference>
<sequence>MSLRGPAAPKRQLVACLSCEPVLKKRCQEGNVQERMKRVEAFLHGQLEPFVYDPESKLEKTVRLSGHVMTGLKQVSSFIPFGQAALAVKSGYYLVRYGPLILAGNEIMEAFQLLVGLARKLDGAEQMLSSDFFGGLYYTMGEHWGQRGCAPQLEGLEHADAHGVAPHPDRELLLRLRHVTRLLQVSTESTPTDAQRLLRQAMPGAELVQAEISAAIATPSYFLICSRAAKAAYLVLPGTRNPADLATDFNAHEEEVGQGSGHRGMVHSAQWLMSEVSPLLVRLYTEGFRVTVVGHSLGAGVGAFLTLFLRRQISSVFCYGFGTPACVDERLQPALLDCMISVVNRDDMVPRLSVKSVQDLVTSVLCPGQVAKTQAWMKEDWQAIQDMERVVQLRRRSEPAGTATLQNGPGEPIQQSSSSSGNNPGGEQEAASREEEASIAVLVEAGVERGAALRALRHEDGDLSRALLRATEEEVESPAAVPDPTAPPPEAEAETAAQSASSSSSSPTVTAGAELLLGGLRRLSSSVPSWVAGSSSSSSSGIQVQASHVQLGPRPPNDNNNSSALDVTSDAGPGGVSSAELEVSPPGAATIATTAATATTTIAATTNHPQFLVPGQVVHLYRENGLSRAALAEASHESLARIIPSKDMLNDHRVAAYTEALHQACIDQPQAPRWESFDQRKACACCQADFSWAYVLQSEAQKMLSKHNCFACGRVVCEGCSRRRMAHAKLGFPNAKRTCDRCFFATFEGTEEAQAAAASEEAAAAEAGRAAAQGLG</sequence>
<dbReference type="Pfam" id="PF01764">
    <property type="entry name" value="Lipase_3"/>
    <property type="match status" value="1"/>
</dbReference>
<dbReference type="SMART" id="SM00064">
    <property type="entry name" value="FYVE"/>
    <property type="match status" value="1"/>
</dbReference>
<dbReference type="OMA" id="RNEFMQS"/>
<dbReference type="GO" id="GO:0006629">
    <property type="term" value="P:lipid metabolic process"/>
    <property type="evidence" value="ECO:0007669"/>
    <property type="project" value="InterPro"/>
</dbReference>
<dbReference type="InterPro" id="IPR017455">
    <property type="entry name" value="Znf_FYVE-rel"/>
</dbReference>
<feature type="region of interest" description="Disordered" evidence="5">
    <location>
        <begin position="528"/>
        <end position="583"/>
    </location>
</feature>
<dbReference type="CDD" id="cd00519">
    <property type="entry name" value="Lipase_3"/>
    <property type="match status" value="1"/>
</dbReference>
<dbReference type="Gene3D" id="3.40.50.1820">
    <property type="entry name" value="alpha/beta hydrolase"/>
    <property type="match status" value="1"/>
</dbReference>
<keyword evidence="2 4" id="KW-0863">Zinc-finger</keyword>
<evidence type="ECO:0000259" key="7">
    <source>
        <dbReference type="PROSITE" id="PS50178"/>
    </source>
</evidence>
<dbReference type="Gene3D" id="3.30.40.10">
    <property type="entry name" value="Zinc/RING finger domain, C3HC4 (zinc finger)"/>
    <property type="match status" value="1"/>
</dbReference>
<evidence type="ECO:0000256" key="4">
    <source>
        <dbReference type="PROSITE-ProRule" id="PRU00091"/>
    </source>
</evidence>
<dbReference type="Pfam" id="PF01363">
    <property type="entry name" value="FYVE"/>
    <property type="match status" value="1"/>
</dbReference>
<evidence type="ECO:0000256" key="3">
    <source>
        <dbReference type="ARBA" id="ARBA00022833"/>
    </source>
</evidence>
<dbReference type="InterPro" id="IPR011011">
    <property type="entry name" value="Znf_FYVE_PHD"/>
</dbReference>
<gene>
    <name evidence="8" type="ORF">PGLA1383_LOCUS47885</name>
</gene>
<dbReference type="EMBL" id="CAJNNV010030233">
    <property type="protein sequence ID" value="CAE8631884.1"/>
    <property type="molecule type" value="Genomic_DNA"/>
</dbReference>
<dbReference type="PANTHER" id="PTHR46023">
    <property type="entry name" value="LIPASE CLASS 3 PROTEIN-LIKE"/>
    <property type="match status" value="1"/>
</dbReference>
<accession>A0A813H2I9</accession>
<dbReference type="Proteomes" id="UP000654075">
    <property type="component" value="Unassembled WGS sequence"/>
</dbReference>
<evidence type="ECO:0008006" key="10">
    <source>
        <dbReference type="Google" id="ProtNLM"/>
    </source>
</evidence>
<evidence type="ECO:0000256" key="1">
    <source>
        <dbReference type="ARBA" id="ARBA00022723"/>
    </source>
</evidence>
<organism evidence="8 9">
    <name type="scientific">Polarella glacialis</name>
    <name type="common">Dinoflagellate</name>
    <dbReference type="NCBI Taxonomy" id="89957"/>
    <lineage>
        <taxon>Eukaryota</taxon>
        <taxon>Sar</taxon>
        <taxon>Alveolata</taxon>
        <taxon>Dinophyceae</taxon>
        <taxon>Suessiales</taxon>
        <taxon>Suessiaceae</taxon>
        <taxon>Polarella</taxon>
    </lineage>
</organism>
<comment type="caution">
    <text evidence="8">The sequence shown here is derived from an EMBL/GenBank/DDBJ whole genome shotgun (WGS) entry which is preliminary data.</text>
</comment>
<dbReference type="InterPro" id="IPR000306">
    <property type="entry name" value="Znf_FYVE"/>
</dbReference>
<feature type="compositionally biased region" description="Polar residues" evidence="5">
    <location>
        <begin position="557"/>
        <end position="566"/>
    </location>
</feature>
<evidence type="ECO:0000313" key="9">
    <source>
        <dbReference type="Proteomes" id="UP000654075"/>
    </source>
</evidence>
<name>A0A813H2I9_POLGL</name>
<dbReference type="CDD" id="cd00065">
    <property type="entry name" value="FYVE_like_SF"/>
    <property type="match status" value="1"/>
</dbReference>
<evidence type="ECO:0000256" key="2">
    <source>
        <dbReference type="ARBA" id="ARBA00022771"/>
    </source>
</evidence>
<feature type="region of interest" description="Disordered" evidence="5">
    <location>
        <begin position="394"/>
        <end position="436"/>
    </location>
</feature>
<dbReference type="PROSITE" id="PS50178">
    <property type="entry name" value="ZF_FYVE"/>
    <property type="match status" value="1"/>
</dbReference>
<dbReference type="InterPro" id="IPR002921">
    <property type="entry name" value="Fungal_lipase-type"/>
</dbReference>
<dbReference type="SUPFAM" id="SSF53474">
    <property type="entry name" value="alpha/beta-Hydrolases"/>
    <property type="match status" value="1"/>
</dbReference>
<reference evidence="8" key="1">
    <citation type="submission" date="2021-02" db="EMBL/GenBank/DDBJ databases">
        <authorList>
            <person name="Dougan E. K."/>
            <person name="Rhodes N."/>
            <person name="Thang M."/>
            <person name="Chan C."/>
        </authorList>
    </citation>
    <scope>NUCLEOTIDE SEQUENCE</scope>
</reference>
<feature type="compositionally biased region" description="Low complexity" evidence="5">
    <location>
        <begin position="528"/>
        <end position="547"/>
    </location>
</feature>
<dbReference type="InterPro" id="IPR029058">
    <property type="entry name" value="AB_hydrolase_fold"/>
</dbReference>
<feature type="compositionally biased region" description="Low complexity" evidence="5">
    <location>
        <begin position="494"/>
        <end position="510"/>
    </location>
</feature>
<dbReference type="SUPFAM" id="SSF57903">
    <property type="entry name" value="FYVE/PHD zinc finger"/>
    <property type="match status" value="1"/>
</dbReference>
<dbReference type="OrthoDB" id="446616at2759"/>
<evidence type="ECO:0000259" key="6">
    <source>
        <dbReference type="PROSITE" id="PS50030"/>
    </source>
</evidence>
<proteinExistence type="predicted"/>
<feature type="domain" description="FYVE-type" evidence="7">
    <location>
        <begin position="677"/>
        <end position="743"/>
    </location>
</feature>
<dbReference type="GO" id="GO:0008270">
    <property type="term" value="F:zinc ion binding"/>
    <property type="evidence" value="ECO:0007669"/>
    <property type="project" value="UniProtKB-KW"/>
</dbReference>
<dbReference type="PANTHER" id="PTHR46023:SF6">
    <property type="entry name" value="LIPASE CLASS 3 FAMILY PROTEIN"/>
    <property type="match status" value="1"/>
</dbReference>
<feature type="domain" description="UBA" evidence="6">
    <location>
        <begin position="432"/>
        <end position="473"/>
    </location>
</feature>